<sequence>MRGNAFCTPNEFPVLLRFLPRVAEEEKSSQKSKRGDMKQPFRSPRQLEVVPAQLGVNGAPAPIGRSFAVDERHLDVEFALAHQRFRAVRRTVPEIGREPLGEEVAARDDTAGRGGGDDVEVPEVSRSRPRPGRPSTDRRRRRRHRRRRRRRRHWRSEELAVEGRRRMRCAHPILVANATIFVVVRVRVRVRVVVVVIVTGRDGTGAGALFSDRWWVGGRHRWFDFKDGRKMPALGVKQAQQRLDVGGQTWSTPRTVRTAALDATPGSSGSASGVSAGGSDIGLLSASLSSIWKRFSWAVARRYEMRRIFRSSSSSSRPGCGCGCGCFWRMTTAGTVPSASEKKSRTGDSGASDGVVNGGRWIISTSLPTMPASPSPSPARKWRSSTIVWLRWCIFFRICSVSAADRGWWRRWVRTGGTGRTGTNGSHSPDPSPPTDGGGPCSQNAAYRRNRKEMCRDITQLAQREDGYWGREKTKPLFTHWFTCRVADGVAVGDGRRWGVVPDRLLAQHRDGCHLRGGRRRGRSVELASEWRESRVAFDSTDSDRSRTGVRRDSESELTERGLSSAGEMEMDESLLNRDARWNIPLPIDFRQPVLSAFSSNSFLRTATFGTTCFVLIRLSSLLYRSIRSMPSGDRGRPDSNSFAFSDTACMLCGERGTVAPPVGEDGPATIGTAVVAAIASVGGGADFGGCWSDPPMPLVKKCSRIAESCVACSRWMVVELTTIGLVVVVMVIAADWAPLGVAPGHYGTVTIDERWVATLNAWIWYFLLILLLLLLLLQVKILLLLERVVVVRFGGSDRDSCFSCTPSTERAAAAAAAAAAFVAAAAVVGGFGFVFGVSVFGVCWMVATTCEYGIDVTGTPFTASSRSPSCKPARCAGVFGCTFFTNTVSIGCAKFSMPTAASGFAACSCAHWKTENKHH</sequence>
<dbReference type="EMBL" id="AXCN02001277">
    <property type="status" value="NOT_ANNOTATED_CDS"/>
    <property type="molecule type" value="Genomic_DNA"/>
</dbReference>
<feature type="compositionally biased region" description="Basic and acidic residues" evidence="1">
    <location>
        <begin position="542"/>
        <end position="560"/>
    </location>
</feature>
<evidence type="ECO:0000313" key="4">
    <source>
        <dbReference type="Proteomes" id="UP000075886"/>
    </source>
</evidence>
<feature type="region of interest" description="Disordered" evidence="1">
    <location>
        <begin position="99"/>
        <end position="153"/>
    </location>
</feature>
<keyword evidence="2" id="KW-0472">Membrane</keyword>
<dbReference type="EMBL" id="AXCN02001276">
    <property type="status" value="NOT_ANNOTATED_CDS"/>
    <property type="molecule type" value="Genomic_DNA"/>
</dbReference>
<evidence type="ECO:0000256" key="1">
    <source>
        <dbReference type="SAM" id="MobiDB-lite"/>
    </source>
</evidence>
<protein>
    <submittedName>
        <fullName evidence="3">Uncharacterized protein</fullName>
    </submittedName>
</protein>
<organism evidence="3 4">
    <name type="scientific">Anopheles farauti</name>
    <dbReference type="NCBI Taxonomy" id="69004"/>
    <lineage>
        <taxon>Eukaryota</taxon>
        <taxon>Metazoa</taxon>
        <taxon>Ecdysozoa</taxon>
        <taxon>Arthropoda</taxon>
        <taxon>Hexapoda</taxon>
        <taxon>Insecta</taxon>
        <taxon>Pterygota</taxon>
        <taxon>Neoptera</taxon>
        <taxon>Endopterygota</taxon>
        <taxon>Diptera</taxon>
        <taxon>Nematocera</taxon>
        <taxon>Culicoidea</taxon>
        <taxon>Culicidae</taxon>
        <taxon>Anophelinae</taxon>
        <taxon>Anopheles</taxon>
    </lineage>
</organism>
<keyword evidence="2" id="KW-0812">Transmembrane</keyword>
<feature type="compositionally biased region" description="Basic and acidic residues" evidence="1">
    <location>
        <begin position="25"/>
        <end position="39"/>
    </location>
</feature>
<dbReference type="AlphaFoldDB" id="A0A182QE66"/>
<proteinExistence type="predicted"/>
<feature type="transmembrane region" description="Helical" evidence="2">
    <location>
        <begin position="818"/>
        <end position="848"/>
    </location>
</feature>
<feature type="compositionally biased region" description="Basic residues" evidence="1">
    <location>
        <begin position="138"/>
        <end position="153"/>
    </location>
</feature>
<reference evidence="3" key="2">
    <citation type="submission" date="2020-05" db="UniProtKB">
        <authorList>
            <consortium name="EnsemblMetazoa"/>
        </authorList>
    </citation>
    <scope>IDENTIFICATION</scope>
    <source>
        <strain evidence="3">FAR1</strain>
    </source>
</reference>
<keyword evidence="4" id="KW-1185">Reference proteome</keyword>
<name>A0A182QE66_9DIPT</name>
<feature type="compositionally biased region" description="Basic and acidic residues" evidence="1">
    <location>
        <begin position="99"/>
        <end position="111"/>
    </location>
</feature>
<dbReference type="EnsemblMetazoa" id="AFAF008345-RA">
    <property type="protein sequence ID" value="AFAF008345-PA"/>
    <property type="gene ID" value="AFAF008345"/>
</dbReference>
<feature type="region of interest" description="Disordered" evidence="1">
    <location>
        <begin position="25"/>
        <end position="46"/>
    </location>
</feature>
<evidence type="ECO:0000313" key="3">
    <source>
        <dbReference type="EnsemblMetazoa" id="AFAF008345-PA"/>
    </source>
</evidence>
<keyword evidence="2" id="KW-1133">Transmembrane helix</keyword>
<feature type="region of interest" description="Disordered" evidence="1">
    <location>
        <begin position="416"/>
        <end position="445"/>
    </location>
</feature>
<accession>A0A182QE66</accession>
<feature type="region of interest" description="Disordered" evidence="1">
    <location>
        <begin position="542"/>
        <end position="569"/>
    </location>
</feature>
<reference evidence="4" key="1">
    <citation type="submission" date="2014-01" db="EMBL/GenBank/DDBJ databases">
        <title>The Genome Sequence of Anopheles farauti FAR1 (V2).</title>
        <authorList>
            <consortium name="The Broad Institute Genomics Platform"/>
            <person name="Neafsey D.E."/>
            <person name="Besansky N."/>
            <person name="Howell P."/>
            <person name="Walton C."/>
            <person name="Young S.K."/>
            <person name="Zeng Q."/>
            <person name="Gargeya S."/>
            <person name="Fitzgerald M."/>
            <person name="Haas B."/>
            <person name="Abouelleil A."/>
            <person name="Allen A.W."/>
            <person name="Alvarado L."/>
            <person name="Arachchi H.M."/>
            <person name="Berlin A.M."/>
            <person name="Chapman S.B."/>
            <person name="Gainer-Dewar J."/>
            <person name="Goldberg J."/>
            <person name="Griggs A."/>
            <person name="Gujja S."/>
            <person name="Hansen M."/>
            <person name="Howarth C."/>
            <person name="Imamovic A."/>
            <person name="Ireland A."/>
            <person name="Larimer J."/>
            <person name="McCowan C."/>
            <person name="Murphy C."/>
            <person name="Pearson M."/>
            <person name="Poon T.W."/>
            <person name="Priest M."/>
            <person name="Roberts A."/>
            <person name="Saif S."/>
            <person name="Shea T."/>
            <person name="Sisk P."/>
            <person name="Sykes S."/>
            <person name="Wortman J."/>
            <person name="Nusbaum C."/>
            <person name="Birren B."/>
        </authorList>
    </citation>
    <scope>NUCLEOTIDE SEQUENCE [LARGE SCALE GENOMIC DNA]</scope>
    <source>
        <strain evidence="4">FAR1</strain>
    </source>
</reference>
<feature type="transmembrane region" description="Helical" evidence="2">
    <location>
        <begin position="763"/>
        <end position="786"/>
    </location>
</feature>
<feature type="transmembrane region" description="Helical" evidence="2">
    <location>
        <begin position="724"/>
        <end position="743"/>
    </location>
</feature>
<evidence type="ECO:0000256" key="2">
    <source>
        <dbReference type="SAM" id="Phobius"/>
    </source>
</evidence>
<dbReference type="VEuPathDB" id="VectorBase:AFAF008345"/>
<dbReference type="Proteomes" id="UP000075886">
    <property type="component" value="Unassembled WGS sequence"/>
</dbReference>